<dbReference type="EMBL" id="JAABOQ010000009">
    <property type="protein sequence ID" value="NER19081.1"/>
    <property type="molecule type" value="Genomic_DNA"/>
</dbReference>
<sequence length="182" mass="21034">MTDQNIQLITLEEATASAFFDLIERNRDYIADGFPRTVNQVKSLTDAESLFKEYEDWQDHLEGFYFFIKEENSLIGHMHIKNINNYASKCELGYFIDKEYAGMGITSKSINQLLDFCYDKLEMNKVYICTNPENVGSQKVALKNGFIKEGVLREEYKYPNGDVNDVVYFGKLKSEHQSAKTT</sequence>
<protein>
    <submittedName>
        <fullName evidence="5">GNAT family N-acetyltransferase</fullName>
    </submittedName>
</protein>
<keyword evidence="2" id="KW-0012">Acyltransferase</keyword>
<evidence type="ECO:0000256" key="2">
    <source>
        <dbReference type="ARBA" id="ARBA00023315"/>
    </source>
</evidence>
<evidence type="ECO:0000256" key="1">
    <source>
        <dbReference type="ARBA" id="ARBA00022679"/>
    </source>
</evidence>
<dbReference type="AlphaFoldDB" id="A0A6M0CME1"/>
<dbReference type="Proteomes" id="UP000474296">
    <property type="component" value="Unassembled WGS sequence"/>
</dbReference>
<comment type="similarity">
    <text evidence="3">Belongs to the acetyltransferase family. RimJ subfamily.</text>
</comment>
<comment type="caution">
    <text evidence="5">The sequence shown here is derived from an EMBL/GenBank/DDBJ whole genome shotgun (WGS) entry which is preliminary data.</text>
</comment>
<organism evidence="5 6">
    <name type="scientific">Spongiivirga citrea</name>
    <dbReference type="NCBI Taxonomy" id="1481457"/>
    <lineage>
        <taxon>Bacteria</taxon>
        <taxon>Pseudomonadati</taxon>
        <taxon>Bacteroidota</taxon>
        <taxon>Flavobacteriia</taxon>
        <taxon>Flavobacteriales</taxon>
        <taxon>Flavobacteriaceae</taxon>
        <taxon>Spongiivirga</taxon>
    </lineage>
</organism>
<evidence type="ECO:0000256" key="3">
    <source>
        <dbReference type="ARBA" id="ARBA00038502"/>
    </source>
</evidence>
<dbReference type="SUPFAM" id="SSF55729">
    <property type="entry name" value="Acyl-CoA N-acyltransferases (Nat)"/>
    <property type="match status" value="1"/>
</dbReference>
<proteinExistence type="inferred from homology"/>
<dbReference type="Gene3D" id="3.40.630.30">
    <property type="match status" value="1"/>
</dbReference>
<dbReference type="PANTHER" id="PTHR43792:SF8">
    <property type="entry name" value="[RIBOSOMAL PROTEIN US5]-ALANINE N-ACETYLTRANSFERASE"/>
    <property type="match status" value="1"/>
</dbReference>
<evidence type="ECO:0000259" key="4">
    <source>
        <dbReference type="PROSITE" id="PS51186"/>
    </source>
</evidence>
<keyword evidence="1 5" id="KW-0808">Transferase</keyword>
<evidence type="ECO:0000313" key="5">
    <source>
        <dbReference type="EMBL" id="NER19081.1"/>
    </source>
</evidence>
<accession>A0A6M0CME1</accession>
<dbReference type="PANTHER" id="PTHR43792">
    <property type="entry name" value="GNAT FAMILY, PUTATIVE (AFU_ORTHOLOGUE AFUA_3G00765)-RELATED-RELATED"/>
    <property type="match status" value="1"/>
</dbReference>
<feature type="domain" description="N-acetyltransferase" evidence="4">
    <location>
        <begin position="9"/>
        <end position="174"/>
    </location>
</feature>
<dbReference type="Pfam" id="PF13302">
    <property type="entry name" value="Acetyltransf_3"/>
    <property type="match status" value="1"/>
</dbReference>
<dbReference type="InterPro" id="IPR016181">
    <property type="entry name" value="Acyl_CoA_acyltransferase"/>
</dbReference>
<keyword evidence="6" id="KW-1185">Reference proteome</keyword>
<dbReference type="GO" id="GO:0016747">
    <property type="term" value="F:acyltransferase activity, transferring groups other than amino-acyl groups"/>
    <property type="evidence" value="ECO:0007669"/>
    <property type="project" value="InterPro"/>
</dbReference>
<name>A0A6M0CME1_9FLAO</name>
<evidence type="ECO:0000313" key="6">
    <source>
        <dbReference type="Proteomes" id="UP000474296"/>
    </source>
</evidence>
<dbReference type="InterPro" id="IPR000182">
    <property type="entry name" value="GNAT_dom"/>
</dbReference>
<dbReference type="InterPro" id="IPR051531">
    <property type="entry name" value="N-acetyltransferase"/>
</dbReference>
<dbReference type="PROSITE" id="PS51186">
    <property type="entry name" value="GNAT"/>
    <property type="match status" value="1"/>
</dbReference>
<gene>
    <name evidence="5" type="ORF">GWK10_17835</name>
</gene>
<dbReference type="RefSeq" id="WP_164033767.1">
    <property type="nucleotide sequence ID" value="NZ_JAABOQ010000009.1"/>
</dbReference>
<reference evidence="5 6" key="1">
    <citation type="submission" date="2020-01" db="EMBL/GenBank/DDBJ databases">
        <title>Spongiivirga citrea KCTC 32990T.</title>
        <authorList>
            <person name="Wang G."/>
        </authorList>
    </citation>
    <scope>NUCLEOTIDE SEQUENCE [LARGE SCALE GENOMIC DNA]</scope>
    <source>
        <strain evidence="5 6">KCTC 32990</strain>
    </source>
</reference>